<dbReference type="InterPro" id="IPR024788">
    <property type="entry name" value="Malectin-like_Carb-bd_dom"/>
</dbReference>
<keyword evidence="6" id="KW-0677">Repeat</keyword>
<keyword evidence="4 11" id="KW-0812">Transmembrane</keyword>
<dbReference type="Gene3D" id="2.60.120.430">
    <property type="entry name" value="Galactose-binding lectin"/>
    <property type="match status" value="1"/>
</dbReference>
<dbReference type="AlphaFoldDB" id="A0A9D4ZIM5"/>
<name>A0A9D4ZIM5_ADICA</name>
<dbReference type="OrthoDB" id="2017114at2759"/>
<evidence type="ECO:0000256" key="6">
    <source>
        <dbReference type="ARBA" id="ARBA00022737"/>
    </source>
</evidence>
<evidence type="ECO:0000313" key="13">
    <source>
        <dbReference type="EMBL" id="KAI5076884.1"/>
    </source>
</evidence>
<keyword evidence="3" id="KW-0433">Leucine-rich repeat</keyword>
<evidence type="ECO:0000256" key="1">
    <source>
        <dbReference type="ARBA" id="ARBA00004167"/>
    </source>
</evidence>
<feature type="domain" description="Protein kinase" evidence="12">
    <location>
        <begin position="625"/>
        <end position="900"/>
    </location>
</feature>
<keyword evidence="8 11" id="KW-0472">Membrane</keyword>
<evidence type="ECO:0000256" key="7">
    <source>
        <dbReference type="ARBA" id="ARBA00022989"/>
    </source>
</evidence>
<gene>
    <name evidence="13" type="ORF">GOP47_0008949</name>
</gene>
<dbReference type="SUPFAM" id="SSF56112">
    <property type="entry name" value="Protein kinase-like (PK-like)"/>
    <property type="match status" value="1"/>
</dbReference>
<organism evidence="13 14">
    <name type="scientific">Adiantum capillus-veneris</name>
    <name type="common">Maidenhair fern</name>
    <dbReference type="NCBI Taxonomy" id="13818"/>
    <lineage>
        <taxon>Eukaryota</taxon>
        <taxon>Viridiplantae</taxon>
        <taxon>Streptophyta</taxon>
        <taxon>Embryophyta</taxon>
        <taxon>Tracheophyta</taxon>
        <taxon>Polypodiopsida</taxon>
        <taxon>Polypodiidae</taxon>
        <taxon>Polypodiales</taxon>
        <taxon>Pteridineae</taxon>
        <taxon>Pteridaceae</taxon>
        <taxon>Vittarioideae</taxon>
        <taxon>Adiantum</taxon>
    </lineage>
</organism>
<comment type="caution">
    <text evidence="13">The sequence shown here is derived from an EMBL/GenBank/DDBJ whole genome shotgun (WGS) entry which is preliminary data.</text>
</comment>
<dbReference type="InterPro" id="IPR032675">
    <property type="entry name" value="LRR_dom_sf"/>
</dbReference>
<comment type="catalytic activity">
    <reaction evidence="10">
        <text>L-seryl-[protein] + ATP = O-phospho-L-seryl-[protein] + ADP + H(+)</text>
        <dbReference type="Rhea" id="RHEA:17989"/>
        <dbReference type="Rhea" id="RHEA-COMP:9863"/>
        <dbReference type="Rhea" id="RHEA-COMP:11604"/>
        <dbReference type="ChEBI" id="CHEBI:15378"/>
        <dbReference type="ChEBI" id="CHEBI:29999"/>
        <dbReference type="ChEBI" id="CHEBI:30616"/>
        <dbReference type="ChEBI" id="CHEBI:83421"/>
        <dbReference type="ChEBI" id="CHEBI:456216"/>
        <dbReference type="EC" id="2.7.11.1"/>
    </reaction>
</comment>
<dbReference type="Gene3D" id="1.10.510.10">
    <property type="entry name" value="Transferase(Phosphotransferase) domain 1"/>
    <property type="match status" value="1"/>
</dbReference>
<comment type="catalytic activity">
    <reaction evidence="9">
        <text>L-threonyl-[protein] + ATP = O-phospho-L-threonyl-[protein] + ADP + H(+)</text>
        <dbReference type="Rhea" id="RHEA:46608"/>
        <dbReference type="Rhea" id="RHEA-COMP:11060"/>
        <dbReference type="Rhea" id="RHEA-COMP:11605"/>
        <dbReference type="ChEBI" id="CHEBI:15378"/>
        <dbReference type="ChEBI" id="CHEBI:30013"/>
        <dbReference type="ChEBI" id="CHEBI:30616"/>
        <dbReference type="ChEBI" id="CHEBI:61977"/>
        <dbReference type="ChEBI" id="CHEBI:456216"/>
        <dbReference type="EC" id="2.7.11.1"/>
    </reaction>
</comment>
<dbReference type="GO" id="GO:0005524">
    <property type="term" value="F:ATP binding"/>
    <property type="evidence" value="ECO:0007669"/>
    <property type="project" value="InterPro"/>
</dbReference>
<evidence type="ECO:0000259" key="12">
    <source>
        <dbReference type="PROSITE" id="PS50011"/>
    </source>
</evidence>
<dbReference type="InterPro" id="IPR001611">
    <property type="entry name" value="Leu-rich_rpt"/>
</dbReference>
<dbReference type="PROSITE" id="PS50011">
    <property type="entry name" value="PROTEIN_KINASE_DOM"/>
    <property type="match status" value="1"/>
</dbReference>
<dbReference type="GO" id="GO:0016020">
    <property type="term" value="C:membrane"/>
    <property type="evidence" value="ECO:0007669"/>
    <property type="project" value="UniProtKB-SubCell"/>
</dbReference>
<dbReference type="Gene3D" id="3.30.200.20">
    <property type="entry name" value="Phosphorylase Kinase, domain 1"/>
    <property type="match status" value="1"/>
</dbReference>
<dbReference type="EMBL" id="JABFUD020000008">
    <property type="protein sequence ID" value="KAI5076884.1"/>
    <property type="molecule type" value="Genomic_DNA"/>
</dbReference>
<keyword evidence="14" id="KW-1185">Reference proteome</keyword>
<comment type="subcellular location">
    <subcellularLocation>
        <location evidence="1">Membrane</location>
        <topology evidence="1">Single-pass membrane protein</topology>
    </subcellularLocation>
</comment>
<dbReference type="Pfam" id="PF12819">
    <property type="entry name" value="Malectin_like"/>
    <property type="match status" value="1"/>
</dbReference>
<evidence type="ECO:0000256" key="10">
    <source>
        <dbReference type="ARBA" id="ARBA00048679"/>
    </source>
</evidence>
<dbReference type="Proteomes" id="UP000886520">
    <property type="component" value="Chromosome 8"/>
</dbReference>
<dbReference type="SUPFAM" id="SSF52058">
    <property type="entry name" value="L domain-like"/>
    <property type="match status" value="1"/>
</dbReference>
<dbReference type="EC" id="2.7.11.1" evidence="2"/>
<evidence type="ECO:0000256" key="11">
    <source>
        <dbReference type="SAM" id="Phobius"/>
    </source>
</evidence>
<reference evidence="13" key="1">
    <citation type="submission" date="2021-01" db="EMBL/GenBank/DDBJ databases">
        <title>Adiantum capillus-veneris genome.</title>
        <authorList>
            <person name="Fang Y."/>
            <person name="Liao Q."/>
        </authorList>
    </citation>
    <scope>NUCLEOTIDE SEQUENCE</scope>
    <source>
        <strain evidence="13">H3</strain>
        <tissue evidence="13">Leaf</tissue>
    </source>
</reference>
<dbReference type="InterPro" id="IPR001245">
    <property type="entry name" value="Ser-Thr/Tyr_kinase_cat_dom"/>
</dbReference>
<sequence length="923" mass="101871">MHGMRWDRAAFGALAILSGPVSFSVVFVFLLITSAAPELVHAQAGFISIDCGASERNTLGGILWTTDSSYTSLGLNNKTEVAASPPYDTLRYFPDKAVTKSCYVFNTTANSSYLIRAGFLYGNYDNLSESEGRPSFVLLFGANVWTNVTFNNDSEVVTHEMIALATSDTASVCVGRPSTTNHDPFISSLEIRFLSSNQMMYSPVHQSFLMMSNSRINFGQEDSSSVRYPDDVYDRIWDSDSRVIEGISTHNTIITTNNTVSVTWTDDLPPSKVMQTARSPNNTENMSFNFLTRFGPGQYYLSLYFAELDNSTSQRQIMDVYIDRGSSYQALNVFDIRGLYNTLELFDKNFTVAVGNFTLLLMPNENSTRAPFINAAESYFLQRMDHSTFDQDVHALETIKLSLNLSNWMGDPCLPVAYKWPWLDCNSNSSQTRIVSLNLSSMNLRSEIPTALADLSALTSVDLHNNFLYGSIPSSLANLRNLTFLDLRNNNLSGEYPIELNNLTDFRVGGNPFICFNNSCIVAPAPAPVLVQPGPSESKGRRDLVVGSVVAAIFVFVAAVLMCALYKCKSRKTKRLFIAHSAHWPPVPPFAEISKSVDCGKAAHTGGSEDVPVYSFADMKNITNNFENRVAAKGANGALYHGTLPDGQEVVVKFLKPNIKQTPMEFLYKVTPLSYVNHKNLLRPIGFCAESQSFMFIYEGIQKGSLHNYLHNIDRHLLDWKTRLNILLQVAQGLEHLHSCSPGIIHGSLKSANVLLSGDGLLAKVSDFGIYELLSDVEATSGYLDPEYFSTKTLTDKSDIYSFGVLILEVVCGRMPFDRSLSKDAWNIIEWVRKMYDGGNHELIADVSLQGTYSKATLSKVVKLALQATDSNVDGRPSMTELAIELKEANKSAVGHHVVFAVLDDSNSSNDSEAPLSSSGLSG</sequence>
<dbReference type="Pfam" id="PF00560">
    <property type="entry name" value="LRR_1"/>
    <property type="match status" value="2"/>
</dbReference>
<dbReference type="InterPro" id="IPR011009">
    <property type="entry name" value="Kinase-like_dom_sf"/>
</dbReference>
<dbReference type="Pfam" id="PF07714">
    <property type="entry name" value="PK_Tyr_Ser-Thr"/>
    <property type="match status" value="1"/>
</dbReference>
<dbReference type="FunFam" id="3.80.10.10:FF:000129">
    <property type="entry name" value="Leucine-rich repeat receptor-like kinase"/>
    <property type="match status" value="1"/>
</dbReference>
<dbReference type="Gene3D" id="3.80.10.10">
    <property type="entry name" value="Ribonuclease Inhibitor"/>
    <property type="match status" value="1"/>
</dbReference>
<protein>
    <recommendedName>
        <fullName evidence="2">non-specific serine/threonine protein kinase</fullName>
        <ecNumber evidence="2">2.7.11.1</ecNumber>
    </recommendedName>
</protein>
<dbReference type="InterPro" id="IPR000719">
    <property type="entry name" value="Prot_kinase_dom"/>
</dbReference>
<evidence type="ECO:0000256" key="9">
    <source>
        <dbReference type="ARBA" id="ARBA00047899"/>
    </source>
</evidence>
<evidence type="ECO:0000256" key="4">
    <source>
        <dbReference type="ARBA" id="ARBA00022692"/>
    </source>
</evidence>
<evidence type="ECO:0000313" key="14">
    <source>
        <dbReference type="Proteomes" id="UP000886520"/>
    </source>
</evidence>
<evidence type="ECO:0000256" key="2">
    <source>
        <dbReference type="ARBA" id="ARBA00012513"/>
    </source>
</evidence>
<proteinExistence type="predicted"/>
<dbReference type="GO" id="GO:0004672">
    <property type="term" value="F:protein kinase activity"/>
    <property type="evidence" value="ECO:0007669"/>
    <property type="project" value="InterPro"/>
</dbReference>
<accession>A0A9D4ZIM5</accession>
<feature type="transmembrane region" description="Helical" evidence="11">
    <location>
        <begin position="544"/>
        <end position="566"/>
    </location>
</feature>
<dbReference type="PANTHER" id="PTHR45631">
    <property type="entry name" value="OS07G0107800 PROTEIN-RELATED"/>
    <property type="match status" value="1"/>
</dbReference>
<evidence type="ECO:0000256" key="8">
    <source>
        <dbReference type="ARBA" id="ARBA00023136"/>
    </source>
</evidence>
<evidence type="ECO:0000256" key="5">
    <source>
        <dbReference type="ARBA" id="ARBA00022729"/>
    </source>
</evidence>
<keyword evidence="7 11" id="KW-1133">Transmembrane helix</keyword>
<keyword evidence="5" id="KW-0732">Signal</keyword>
<evidence type="ECO:0000256" key="3">
    <source>
        <dbReference type="ARBA" id="ARBA00022614"/>
    </source>
</evidence>